<feature type="transmembrane region" description="Helical" evidence="1">
    <location>
        <begin position="282"/>
        <end position="302"/>
    </location>
</feature>
<name>A0A498HJD3_MALDO</name>
<evidence type="ECO:0000313" key="3">
    <source>
        <dbReference type="Proteomes" id="UP000290289"/>
    </source>
</evidence>
<keyword evidence="1" id="KW-1133">Transmembrane helix</keyword>
<dbReference type="STRING" id="3750.A0A498HJD3"/>
<organism evidence="2 3">
    <name type="scientific">Malus domestica</name>
    <name type="common">Apple</name>
    <name type="synonym">Pyrus malus</name>
    <dbReference type="NCBI Taxonomy" id="3750"/>
    <lineage>
        <taxon>Eukaryota</taxon>
        <taxon>Viridiplantae</taxon>
        <taxon>Streptophyta</taxon>
        <taxon>Embryophyta</taxon>
        <taxon>Tracheophyta</taxon>
        <taxon>Spermatophyta</taxon>
        <taxon>Magnoliopsida</taxon>
        <taxon>eudicotyledons</taxon>
        <taxon>Gunneridae</taxon>
        <taxon>Pentapetalae</taxon>
        <taxon>rosids</taxon>
        <taxon>fabids</taxon>
        <taxon>Rosales</taxon>
        <taxon>Rosaceae</taxon>
        <taxon>Amygdaloideae</taxon>
        <taxon>Maleae</taxon>
        <taxon>Malus</taxon>
    </lineage>
</organism>
<feature type="transmembrane region" description="Helical" evidence="1">
    <location>
        <begin position="322"/>
        <end position="340"/>
    </location>
</feature>
<dbReference type="Proteomes" id="UP000290289">
    <property type="component" value="Chromosome 16"/>
</dbReference>
<dbReference type="EMBL" id="RDQH01000342">
    <property type="protein sequence ID" value="RXH71099.1"/>
    <property type="molecule type" value="Genomic_DNA"/>
</dbReference>
<feature type="transmembrane region" description="Helical" evidence="1">
    <location>
        <begin position="75"/>
        <end position="100"/>
    </location>
</feature>
<keyword evidence="3" id="KW-1185">Reference proteome</keyword>
<dbReference type="PANTHER" id="PTHR36779">
    <property type="entry name" value="OSJNBA0083N12.13 PROTEIN"/>
    <property type="match status" value="1"/>
</dbReference>
<reference evidence="2 3" key="1">
    <citation type="submission" date="2018-10" db="EMBL/GenBank/DDBJ databases">
        <title>A high-quality apple genome assembly.</title>
        <authorList>
            <person name="Hu J."/>
        </authorList>
    </citation>
    <scope>NUCLEOTIDE SEQUENCE [LARGE SCALE GENOMIC DNA]</scope>
    <source>
        <strain evidence="3">cv. HFTH1</strain>
        <tissue evidence="2">Young leaf</tissue>
    </source>
</reference>
<protein>
    <submittedName>
        <fullName evidence="2">Uncharacterized protein</fullName>
    </submittedName>
</protein>
<evidence type="ECO:0000313" key="2">
    <source>
        <dbReference type="EMBL" id="RXH71099.1"/>
    </source>
</evidence>
<dbReference type="AlphaFoldDB" id="A0A498HJD3"/>
<dbReference type="PANTHER" id="PTHR36779:SF1">
    <property type="entry name" value="OS04G0600400 PROTEIN"/>
    <property type="match status" value="1"/>
</dbReference>
<accession>A0A498HJD3</accession>
<sequence length="358" mass="41063">MFVKTPKKNKINNSSSSLCSVLLDWGFHSPDKWFRWLDLLQKTPRMPFNLRQVPSLMDSEEVSAKGSVANLILRWSLGLLLLIVAFFSLSLLVAFVAVFVANSSIPSSISVSSQCRIVSSSVDLKSSKVCELGLFNYKAKHVFYPFQGRRFRCRYDYYWASIFKVISYFMNWTMVEYKDQSSGQTQLALAEAPNEALPLNCRPNFGAAWLTKDKFKVNETYDCWYTYGISKVSLYHDGFFSCQAKDPSTFEMITRYRILATKILHSWIVSQKRGGLWRWETIAGVISGFLTSFISIIFVRLLQQMKFRLPQILAARVLTTGFRRTCLLVAYISFAGWLAIQYGKRLGLPEIIVLFKNS</sequence>
<proteinExistence type="predicted"/>
<evidence type="ECO:0000256" key="1">
    <source>
        <dbReference type="SAM" id="Phobius"/>
    </source>
</evidence>
<gene>
    <name evidence="2" type="ORF">DVH24_015721</name>
</gene>
<keyword evidence="1" id="KW-0472">Membrane</keyword>
<comment type="caution">
    <text evidence="2">The sequence shown here is derived from an EMBL/GenBank/DDBJ whole genome shotgun (WGS) entry which is preliminary data.</text>
</comment>
<keyword evidence="1" id="KW-0812">Transmembrane</keyword>